<gene>
    <name evidence="9" type="ORF">AB3X52_17285</name>
</gene>
<evidence type="ECO:0000256" key="4">
    <source>
        <dbReference type="ARBA" id="ARBA00022801"/>
    </source>
</evidence>
<dbReference type="Proteomes" id="UP001556631">
    <property type="component" value="Unassembled WGS sequence"/>
</dbReference>
<dbReference type="Pfam" id="PF13091">
    <property type="entry name" value="PLDc_2"/>
    <property type="match status" value="1"/>
</dbReference>
<comment type="similarity">
    <text evidence="2">Belongs to the phospholipase D family.</text>
</comment>
<evidence type="ECO:0000313" key="9">
    <source>
        <dbReference type="EMBL" id="MEX0429375.1"/>
    </source>
</evidence>
<dbReference type="PANTHER" id="PTHR43856">
    <property type="entry name" value="CARDIOLIPIN HYDROLASE"/>
    <property type="match status" value="1"/>
</dbReference>
<feature type="signal peptide" evidence="7">
    <location>
        <begin position="1"/>
        <end position="28"/>
    </location>
</feature>
<evidence type="ECO:0000256" key="7">
    <source>
        <dbReference type="SAM" id="SignalP"/>
    </source>
</evidence>
<dbReference type="EMBL" id="JBFPJR010000041">
    <property type="protein sequence ID" value="MEX0429375.1"/>
    <property type="molecule type" value="Genomic_DNA"/>
</dbReference>
<accession>A0ABV3T3K3</accession>
<evidence type="ECO:0000256" key="5">
    <source>
        <dbReference type="ARBA" id="ARBA00022963"/>
    </source>
</evidence>
<evidence type="ECO:0000256" key="6">
    <source>
        <dbReference type="ARBA" id="ARBA00023098"/>
    </source>
</evidence>
<evidence type="ECO:0000313" key="10">
    <source>
        <dbReference type="Proteomes" id="UP001556631"/>
    </source>
</evidence>
<keyword evidence="10" id="KW-1185">Reference proteome</keyword>
<sequence>MLKTWRVASACALVLVSAIALTLGWAHSPDVARAATKGYHVTPGPIFNSSSGSNAAKYAINNHIKGAIDHAPHGSTIRIMSWNIMSSGATNALLRAQKRGVRVLVLMDASNWSNDVPNPQFKRLKNGLAAGNKGRAASRRSQAKVCQGSCRGKSGSAHSKYYIFSWSGKSSKIVMEGSANFTLAAATNQWNDIFTWVGNAKIYDFAVNVFNQMWKDKAQANPWTQVTSSPYTLSFSPEQGKNFPGDPVTRTLSQVKCTGAKNGNAQHHTIIRLFPDVMRGQRGLRNAKQLKSLWNAGCDVKVGYTVLSYEAHKVLVSSGKRGPVPLHHMAVDNDGDGEFDKYFHLKVLTVNGVIGANKAAYKMVNGSSNLSGLSSLSDENIATITKPRTVLKYQQHLTYWFAHAPRAAAATSGGAGVAARTTMGPASSVGRLLTPQGTRAAAPDGYIRPGTKVVDPLTGRVVDPYANIDLD</sequence>
<dbReference type="SUPFAM" id="SSF56024">
    <property type="entry name" value="Phospholipase D/nuclease"/>
    <property type="match status" value="1"/>
</dbReference>
<protein>
    <recommendedName>
        <fullName evidence="3">phospholipase D</fullName>
        <ecNumber evidence="3">3.1.4.4</ecNumber>
    </recommendedName>
</protein>
<keyword evidence="7" id="KW-0732">Signal</keyword>
<dbReference type="EC" id="3.1.4.4" evidence="3"/>
<feature type="chain" id="PRO_5045650842" description="phospholipase D" evidence="7">
    <location>
        <begin position="29"/>
        <end position="471"/>
    </location>
</feature>
<keyword evidence="5" id="KW-0442">Lipid degradation</keyword>
<dbReference type="PANTHER" id="PTHR43856:SF1">
    <property type="entry name" value="MITOCHONDRIAL CARDIOLIPIN HYDROLASE"/>
    <property type="match status" value="1"/>
</dbReference>
<dbReference type="Gene3D" id="3.30.870.10">
    <property type="entry name" value="Endonuclease Chain A"/>
    <property type="match status" value="1"/>
</dbReference>
<evidence type="ECO:0000259" key="8">
    <source>
        <dbReference type="Pfam" id="PF13091"/>
    </source>
</evidence>
<dbReference type="RefSeq" id="WP_367995341.1">
    <property type="nucleotide sequence ID" value="NZ_JBFPJR010000041.1"/>
</dbReference>
<comment type="catalytic activity">
    <reaction evidence="1">
        <text>a 1,2-diacyl-sn-glycero-3-phosphocholine + H2O = a 1,2-diacyl-sn-glycero-3-phosphate + choline + H(+)</text>
        <dbReference type="Rhea" id="RHEA:14445"/>
        <dbReference type="ChEBI" id="CHEBI:15354"/>
        <dbReference type="ChEBI" id="CHEBI:15377"/>
        <dbReference type="ChEBI" id="CHEBI:15378"/>
        <dbReference type="ChEBI" id="CHEBI:57643"/>
        <dbReference type="ChEBI" id="CHEBI:58608"/>
        <dbReference type="EC" id="3.1.4.4"/>
    </reaction>
</comment>
<proteinExistence type="inferred from homology"/>
<organism evidence="9 10">
    <name type="scientific">Nocardioides eburneus</name>
    <dbReference type="NCBI Taxonomy" id="3231482"/>
    <lineage>
        <taxon>Bacteria</taxon>
        <taxon>Bacillati</taxon>
        <taxon>Actinomycetota</taxon>
        <taxon>Actinomycetes</taxon>
        <taxon>Propionibacteriales</taxon>
        <taxon>Nocardioidaceae</taxon>
        <taxon>Nocardioides</taxon>
    </lineage>
</organism>
<evidence type="ECO:0000256" key="2">
    <source>
        <dbReference type="ARBA" id="ARBA00008664"/>
    </source>
</evidence>
<dbReference type="InterPro" id="IPR051406">
    <property type="entry name" value="PLD_domain"/>
</dbReference>
<reference evidence="9 10" key="1">
    <citation type="submission" date="2024-07" db="EMBL/GenBank/DDBJ databases">
        <authorList>
            <person name="Lee S."/>
            <person name="Kang M."/>
        </authorList>
    </citation>
    <scope>NUCLEOTIDE SEQUENCE [LARGE SCALE GENOMIC DNA]</scope>
    <source>
        <strain evidence="9 10">DS6</strain>
    </source>
</reference>
<keyword evidence="4" id="KW-0378">Hydrolase</keyword>
<keyword evidence="6" id="KW-0443">Lipid metabolism</keyword>
<evidence type="ECO:0000256" key="3">
    <source>
        <dbReference type="ARBA" id="ARBA00012027"/>
    </source>
</evidence>
<dbReference type="InterPro" id="IPR025202">
    <property type="entry name" value="PLD-like_dom"/>
</dbReference>
<name>A0ABV3T3K3_9ACTN</name>
<comment type="caution">
    <text evidence="9">The sequence shown here is derived from an EMBL/GenBank/DDBJ whole genome shotgun (WGS) entry which is preliminary data.</text>
</comment>
<feature type="domain" description="Phospholipase D-like" evidence="8">
    <location>
        <begin position="68"/>
        <end position="214"/>
    </location>
</feature>
<evidence type="ECO:0000256" key="1">
    <source>
        <dbReference type="ARBA" id="ARBA00000798"/>
    </source>
</evidence>